<dbReference type="Proteomes" id="UP001583280">
    <property type="component" value="Unassembled WGS sequence"/>
</dbReference>
<feature type="signal peptide" evidence="2">
    <location>
        <begin position="1"/>
        <end position="16"/>
    </location>
</feature>
<comment type="caution">
    <text evidence="3">The sequence shown here is derived from an EMBL/GenBank/DDBJ whole genome shotgun (WGS) entry which is preliminary data.</text>
</comment>
<feature type="region of interest" description="Disordered" evidence="1">
    <location>
        <begin position="232"/>
        <end position="253"/>
    </location>
</feature>
<dbReference type="EMBL" id="JAWDJO010000181">
    <property type="protein sequence ID" value="KAL1890501.1"/>
    <property type="molecule type" value="Genomic_DNA"/>
</dbReference>
<evidence type="ECO:0000313" key="3">
    <source>
        <dbReference type="EMBL" id="KAL1890501.1"/>
    </source>
</evidence>
<name>A0ABR3YRH1_9PEZI</name>
<feature type="region of interest" description="Disordered" evidence="1">
    <location>
        <begin position="350"/>
        <end position="382"/>
    </location>
</feature>
<accession>A0ABR3YRH1</accession>
<evidence type="ECO:0000256" key="2">
    <source>
        <dbReference type="SAM" id="SignalP"/>
    </source>
</evidence>
<reference evidence="3 4" key="1">
    <citation type="journal article" date="2024" name="IMA Fungus">
        <title>IMA Genome - F19 : A genome assembly and annotation guide to empower mycologists, including annotated draft genome sequences of Ceratocystis pirilliformis, Diaporthe australafricana, Fusarium ophioides, Paecilomyces lecythidis, and Sporothrix stenoceras.</title>
        <authorList>
            <person name="Aylward J."/>
            <person name="Wilson A.M."/>
            <person name="Visagie C.M."/>
            <person name="Spraker J."/>
            <person name="Barnes I."/>
            <person name="Buitendag C."/>
            <person name="Ceriani C."/>
            <person name="Del Mar Angel L."/>
            <person name="du Plessis D."/>
            <person name="Fuchs T."/>
            <person name="Gasser K."/>
            <person name="Kramer D."/>
            <person name="Li W."/>
            <person name="Munsamy K."/>
            <person name="Piso A."/>
            <person name="Price J.L."/>
            <person name="Sonnekus B."/>
            <person name="Thomas C."/>
            <person name="van der Nest A."/>
            <person name="van Dijk A."/>
            <person name="van Heerden A."/>
            <person name="van Vuuren N."/>
            <person name="Yilmaz N."/>
            <person name="Duong T.A."/>
            <person name="van der Merwe N.A."/>
            <person name="Wingfield M.J."/>
            <person name="Wingfield B.D."/>
        </authorList>
    </citation>
    <scope>NUCLEOTIDE SEQUENCE [LARGE SCALE GENOMIC DNA]</scope>
    <source>
        <strain evidence="3 4">CMW 12675</strain>
    </source>
</reference>
<gene>
    <name evidence="3" type="ORF">Cpir12675_005364</name>
</gene>
<evidence type="ECO:0000313" key="4">
    <source>
        <dbReference type="Proteomes" id="UP001583280"/>
    </source>
</evidence>
<sequence length="382" mass="40829">MKTSLIILTGASTASAGWLHRLCCGGFSDGPHTTTTVASTFGAGNSAPTTTNLDMDEIYPASPDYWEPTTLLTSVVPTKTADVELIPVDQDLDLESADVESITTGQDLNIETADFESITTGQDLNIETADVEPIAMSQGVVEIDPTTDAGIAVSPTEVPKSDYPGSAGTPLLENVDSILKDSSLTKLEEEEAKAIQEAEDLAMDAGPEEFVQLIDSFQQKAAFIQEMIERQGQATNQVSDDGEAGPGTSDETTDSLVSQLVAVDVVTAVLMIRFSELNAIEVPSQEANEDEEDDMFYSFMAEDAFPIDEEPGSKLVEIGKPSSSTPESINRDKISLMVVILQNQRMMAKQQLSISSDSENEEDGVGLSAPTETNNADGSFYK</sequence>
<organism evidence="3 4">
    <name type="scientific">Ceratocystis pirilliformis</name>
    <dbReference type="NCBI Taxonomy" id="259994"/>
    <lineage>
        <taxon>Eukaryota</taxon>
        <taxon>Fungi</taxon>
        <taxon>Dikarya</taxon>
        <taxon>Ascomycota</taxon>
        <taxon>Pezizomycotina</taxon>
        <taxon>Sordariomycetes</taxon>
        <taxon>Hypocreomycetidae</taxon>
        <taxon>Microascales</taxon>
        <taxon>Ceratocystidaceae</taxon>
        <taxon>Ceratocystis</taxon>
    </lineage>
</organism>
<keyword evidence="2" id="KW-0732">Signal</keyword>
<evidence type="ECO:0000256" key="1">
    <source>
        <dbReference type="SAM" id="MobiDB-lite"/>
    </source>
</evidence>
<feature type="compositionally biased region" description="Polar residues" evidence="1">
    <location>
        <begin position="370"/>
        <end position="382"/>
    </location>
</feature>
<proteinExistence type="predicted"/>
<protein>
    <submittedName>
        <fullName evidence="3">Uncharacterized protein</fullName>
    </submittedName>
</protein>
<feature type="chain" id="PRO_5046741424" evidence="2">
    <location>
        <begin position="17"/>
        <end position="382"/>
    </location>
</feature>
<keyword evidence="4" id="KW-1185">Reference proteome</keyword>